<sequence length="76" mass="8628">MSAMISSQIGNHQKLIFQLPLSKDGFSPRIFWDICHGHANTILVDKVEGADKRGPYLEIKEFTMKSDASNFIPYSR</sequence>
<accession>A0A397J8G9</accession>
<evidence type="ECO:0000313" key="1">
    <source>
        <dbReference type="EMBL" id="RHZ84341.1"/>
    </source>
</evidence>
<dbReference type="AlphaFoldDB" id="A0A397J8G9"/>
<protein>
    <submittedName>
        <fullName evidence="1">Uncharacterized protein</fullName>
    </submittedName>
</protein>
<dbReference type="EMBL" id="PQFF01000079">
    <property type="protein sequence ID" value="RHZ84341.1"/>
    <property type="molecule type" value="Genomic_DNA"/>
</dbReference>
<comment type="caution">
    <text evidence="1">The sequence shown here is derived from an EMBL/GenBank/DDBJ whole genome shotgun (WGS) entry which is preliminary data.</text>
</comment>
<evidence type="ECO:0000313" key="2">
    <source>
        <dbReference type="Proteomes" id="UP000266861"/>
    </source>
</evidence>
<proteinExistence type="predicted"/>
<dbReference type="Proteomes" id="UP000266861">
    <property type="component" value="Unassembled WGS sequence"/>
</dbReference>
<gene>
    <name evidence="1" type="ORF">Glove_83g115</name>
</gene>
<name>A0A397J8G9_9GLOM</name>
<dbReference type="OrthoDB" id="25620at2759"/>
<organism evidence="1 2">
    <name type="scientific">Diversispora epigaea</name>
    <dbReference type="NCBI Taxonomy" id="1348612"/>
    <lineage>
        <taxon>Eukaryota</taxon>
        <taxon>Fungi</taxon>
        <taxon>Fungi incertae sedis</taxon>
        <taxon>Mucoromycota</taxon>
        <taxon>Glomeromycotina</taxon>
        <taxon>Glomeromycetes</taxon>
        <taxon>Diversisporales</taxon>
        <taxon>Diversisporaceae</taxon>
        <taxon>Diversispora</taxon>
    </lineage>
</organism>
<reference evidence="1 2" key="1">
    <citation type="submission" date="2018-08" db="EMBL/GenBank/DDBJ databases">
        <title>Genome and evolution of the arbuscular mycorrhizal fungus Diversispora epigaea (formerly Glomus versiforme) and its bacterial endosymbionts.</title>
        <authorList>
            <person name="Sun X."/>
            <person name="Fei Z."/>
            <person name="Harrison M."/>
        </authorList>
    </citation>
    <scope>NUCLEOTIDE SEQUENCE [LARGE SCALE GENOMIC DNA]</scope>
    <source>
        <strain evidence="1 2">IT104</strain>
    </source>
</reference>
<keyword evidence="2" id="KW-1185">Reference proteome</keyword>